<dbReference type="Pfam" id="PF20511">
    <property type="entry name" value="PMI_typeI_cat"/>
    <property type="match status" value="1"/>
</dbReference>
<dbReference type="AlphaFoldDB" id="A0A7S4E796"/>
<dbReference type="PANTHER" id="PTHR10309:SF0">
    <property type="entry name" value="MANNOSE-6-PHOSPHATE ISOMERASE"/>
    <property type="match status" value="1"/>
</dbReference>
<comment type="pathway">
    <text evidence="3">Nucleotide-sugar biosynthesis; GDP-alpha-D-mannose biosynthesis; alpha-D-mannose 1-phosphate from D-fructose 6-phosphate: step 1/2.</text>
</comment>
<evidence type="ECO:0000259" key="10">
    <source>
        <dbReference type="Pfam" id="PF20511"/>
    </source>
</evidence>
<feature type="domain" description="Phosphomannose isomerase type I catalytic" evidence="10">
    <location>
        <begin position="155"/>
        <end position="220"/>
    </location>
</feature>
<name>A0A7S4E796_9STRA</name>
<evidence type="ECO:0000256" key="2">
    <source>
        <dbReference type="ARBA" id="ARBA00001947"/>
    </source>
</evidence>
<dbReference type="InterPro" id="IPR014710">
    <property type="entry name" value="RmlC-like_jellyroll"/>
</dbReference>
<evidence type="ECO:0000256" key="3">
    <source>
        <dbReference type="ARBA" id="ARBA00004666"/>
    </source>
</evidence>
<dbReference type="UniPathway" id="UPA00126">
    <property type="reaction ID" value="UER00423"/>
</dbReference>
<dbReference type="SUPFAM" id="SSF51182">
    <property type="entry name" value="RmlC-like cupins"/>
    <property type="match status" value="1"/>
</dbReference>
<dbReference type="GO" id="GO:0009298">
    <property type="term" value="P:GDP-mannose biosynthetic process"/>
    <property type="evidence" value="ECO:0007669"/>
    <property type="project" value="UniProtKB-UniPathway"/>
</dbReference>
<keyword evidence="6" id="KW-0479">Metal-binding</keyword>
<dbReference type="PRINTS" id="PR00714">
    <property type="entry name" value="MAN6PISMRASE"/>
</dbReference>
<dbReference type="Gene3D" id="1.10.441.10">
    <property type="entry name" value="Phosphomannose Isomerase, domain 2"/>
    <property type="match status" value="1"/>
</dbReference>
<feature type="compositionally biased region" description="Low complexity" evidence="9">
    <location>
        <begin position="80"/>
        <end position="89"/>
    </location>
</feature>
<comment type="catalytic activity">
    <reaction evidence="1">
        <text>D-mannose 6-phosphate = D-fructose 6-phosphate</text>
        <dbReference type="Rhea" id="RHEA:12356"/>
        <dbReference type="ChEBI" id="CHEBI:58735"/>
        <dbReference type="ChEBI" id="CHEBI:61527"/>
        <dbReference type="EC" id="5.3.1.8"/>
    </reaction>
</comment>
<feature type="compositionally biased region" description="Pro residues" evidence="9">
    <location>
        <begin position="57"/>
        <end position="70"/>
    </location>
</feature>
<dbReference type="GO" id="GO:0005975">
    <property type="term" value="P:carbohydrate metabolic process"/>
    <property type="evidence" value="ECO:0007669"/>
    <property type="project" value="InterPro"/>
</dbReference>
<dbReference type="GO" id="GO:0008270">
    <property type="term" value="F:zinc ion binding"/>
    <property type="evidence" value="ECO:0007669"/>
    <property type="project" value="InterPro"/>
</dbReference>
<dbReference type="PANTHER" id="PTHR10309">
    <property type="entry name" value="MANNOSE-6-PHOSPHATE ISOMERASE"/>
    <property type="match status" value="1"/>
</dbReference>
<evidence type="ECO:0000256" key="8">
    <source>
        <dbReference type="ARBA" id="ARBA00023235"/>
    </source>
</evidence>
<protein>
    <recommendedName>
        <fullName evidence="5">mannose-6-phosphate isomerase</fullName>
        <ecNumber evidence="5">5.3.1.8</ecNumber>
    </recommendedName>
</protein>
<dbReference type="InterPro" id="IPR001250">
    <property type="entry name" value="Man6P_Isoase-1"/>
</dbReference>
<evidence type="ECO:0000256" key="6">
    <source>
        <dbReference type="ARBA" id="ARBA00022723"/>
    </source>
</evidence>
<feature type="region of interest" description="Disordered" evidence="9">
    <location>
        <begin position="1"/>
        <end position="20"/>
    </location>
</feature>
<accession>A0A7S4E796</accession>
<evidence type="ECO:0000256" key="4">
    <source>
        <dbReference type="ARBA" id="ARBA00010772"/>
    </source>
</evidence>
<evidence type="ECO:0000313" key="12">
    <source>
        <dbReference type="EMBL" id="CAH0365212.1"/>
    </source>
</evidence>
<evidence type="ECO:0000256" key="7">
    <source>
        <dbReference type="ARBA" id="ARBA00022833"/>
    </source>
</evidence>
<dbReference type="GO" id="GO:0004476">
    <property type="term" value="F:mannose-6-phosphate isomerase activity"/>
    <property type="evidence" value="ECO:0007669"/>
    <property type="project" value="UniProtKB-EC"/>
</dbReference>
<dbReference type="EMBL" id="HBIW01011251">
    <property type="protein sequence ID" value="CAE0694189.1"/>
    <property type="molecule type" value="Transcribed_RNA"/>
</dbReference>
<evidence type="ECO:0000256" key="1">
    <source>
        <dbReference type="ARBA" id="ARBA00000757"/>
    </source>
</evidence>
<comment type="cofactor">
    <cofactor evidence="2">
        <name>Zn(2+)</name>
        <dbReference type="ChEBI" id="CHEBI:29105"/>
    </cofactor>
</comment>
<keyword evidence="8" id="KW-0413">Isomerase</keyword>
<reference evidence="12" key="2">
    <citation type="submission" date="2021-11" db="EMBL/GenBank/DDBJ databases">
        <authorList>
            <consortium name="Genoscope - CEA"/>
            <person name="William W."/>
        </authorList>
    </citation>
    <scope>NUCLEOTIDE SEQUENCE</scope>
</reference>
<evidence type="ECO:0000313" key="11">
    <source>
        <dbReference type="EMBL" id="CAE0694189.1"/>
    </source>
</evidence>
<proteinExistence type="inferred from homology"/>
<dbReference type="InterPro" id="IPR011051">
    <property type="entry name" value="RmlC_Cupin_sf"/>
</dbReference>
<dbReference type="EC" id="5.3.1.8" evidence="5"/>
<keyword evidence="7" id="KW-0862">Zinc</keyword>
<evidence type="ECO:0000256" key="5">
    <source>
        <dbReference type="ARBA" id="ARBA00011956"/>
    </source>
</evidence>
<evidence type="ECO:0000256" key="9">
    <source>
        <dbReference type="SAM" id="MobiDB-lite"/>
    </source>
</evidence>
<dbReference type="InterPro" id="IPR016305">
    <property type="entry name" value="Mannose-6-P_Isomerase"/>
</dbReference>
<keyword evidence="13" id="KW-1185">Reference proteome</keyword>
<dbReference type="Gene3D" id="2.60.120.10">
    <property type="entry name" value="Jelly Rolls"/>
    <property type="match status" value="2"/>
</dbReference>
<dbReference type="InterPro" id="IPR046457">
    <property type="entry name" value="PMI_typeI_cat"/>
</dbReference>
<feature type="region of interest" description="Disordered" evidence="9">
    <location>
        <begin position="51"/>
        <end position="89"/>
    </location>
</feature>
<dbReference type="OrthoDB" id="6605218at2759"/>
<dbReference type="EMBL" id="CAKKNE010000001">
    <property type="protein sequence ID" value="CAH0365212.1"/>
    <property type="molecule type" value="Genomic_DNA"/>
</dbReference>
<gene>
    <name evidence="11" type="ORF">PCAL00307_LOCUS9625</name>
    <name evidence="12" type="ORF">PECAL_1P16380</name>
</gene>
<reference evidence="11" key="1">
    <citation type="submission" date="2021-01" db="EMBL/GenBank/DDBJ databases">
        <authorList>
            <person name="Corre E."/>
            <person name="Pelletier E."/>
            <person name="Niang G."/>
            <person name="Scheremetjew M."/>
            <person name="Finn R."/>
            <person name="Kale V."/>
            <person name="Holt S."/>
            <person name="Cochrane G."/>
            <person name="Meng A."/>
            <person name="Brown T."/>
            <person name="Cohen L."/>
        </authorList>
    </citation>
    <scope>NUCLEOTIDE SEQUENCE</scope>
    <source>
        <strain evidence="11">CCMP1756</strain>
    </source>
</reference>
<comment type="similarity">
    <text evidence="4">Belongs to the mannose-6-phosphate isomerase type 1 family.</text>
</comment>
<dbReference type="Proteomes" id="UP000789595">
    <property type="component" value="Unassembled WGS sequence"/>
</dbReference>
<dbReference type="CDD" id="cd07011">
    <property type="entry name" value="cupin_PMI_type_I_N"/>
    <property type="match status" value="1"/>
</dbReference>
<dbReference type="NCBIfam" id="TIGR00218">
    <property type="entry name" value="manA"/>
    <property type="match status" value="1"/>
</dbReference>
<evidence type="ECO:0000313" key="13">
    <source>
        <dbReference type="Proteomes" id="UP000789595"/>
    </source>
</evidence>
<dbReference type="GO" id="GO:0005829">
    <property type="term" value="C:cytosol"/>
    <property type="evidence" value="ECO:0007669"/>
    <property type="project" value="TreeGrafter"/>
</dbReference>
<organism evidence="11">
    <name type="scientific">Pelagomonas calceolata</name>
    <dbReference type="NCBI Taxonomy" id="35677"/>
    <lineage>
        <taxon>Eukaryota</taxon>
        <taxon>Sar</taxon>
        <taxon>Stramenopiles</taxon>
        <taxon>Ochrophyta</taxon>
        <taxon>Pelagophyceae</taxon>
        <taxon>Pelagomonadales</taxon>
        <taxon>Pelagomonadaceae</taxon>
        <taxon>Pelagomonas</taxon>
    </lineage>
</organism>
<sequence length="507" mass="54589">MGGDHSDAPGLLPGVSNKKKPVDQNVVGAFALNSPKEQGLFKYEPIPAAELARAEALPPPPPPTHPPPPQRYRRARSARRPAPAKSRSGAGHCYRLLGCIRTKDYGIRGGDARAARLARGNGCLDVLEASAPYAEFELGTHSSAPCTLDDGTLLSRVEGELPWLLKVLSIRNCTPCGAHPDLQSAESLHLKDSKIYPDTNHKPKLMIALTPFEALVGFRRRAELAELLARTPELAACVRPEAQLLLHTCTDANEREAVRSVFESWMRSADVVVQTRKLVERLRGEHQASKASGPAWLKKSQRAVLQLAESHPQQMGAMLPLLLNYLLVAPGEAFYVAPCEPHAYVAGECVEVCASSNNFVRIGLSQRIDVEAAITLLSYETGGPDVEFGRLAHQGPGTHTLRYAPDVADFEARVTTVEPGGCFELESFPVPSILLVVAGSGETGVLAHGARSPPRKHRYTLVPGTALYVTEGTLHLAVSVPSGNSGPLRLVRCCENLDGVLQTVAET</sequence>